<evidence type="ECO:0000313" key="10">
    <source>
        <dbReference type="Proteomes" id="UP001214638"/>
    </source>
</evidence>
<dbReference type="Gene3D" id="1.10.1040.10">
    <property type="entry name" value="N-(1-d-carboxylethyl)-l-norvaline Dehydrogenase, domain 2"/>
    <property type="match status" value="1"/>
</dbReference>
<feature type="active site" description="Proton donor" evidence="7">
    <location>
        <position position="187"/>
    </location>
</feature>
<dbReference type="GO" id="GO:0006098">
    <property type="term" value="P:pentose-phosphate shunt"/>
    <property type="evidence" value="ECO:0007669"/>
    <property type="project" value="UniProtKB-KW"/>
</dbReference>
<evidence type="ECO:0000256" key="1">
    <source>
        <dbReference type="ARBA" id="ARBA00004874"/>
    </source>
</evidence>
<comment type="caution">
    <text evidence="9">The sequence shown here is derived from an EMBL/GenBank/DDBJ whole genome shotgun (WGS) entry which is preliminary data.</text>
</comment>
<feature type="domain" description="6-phosphogluconate dehydrogenase C-terminal" evidence="8">
    <location>
        <begin position="176"/>
        <end position="459"/>
    </location>
</feature>
<dbReference type="AlphaFoldDB" id="A0AAD9PM34"/>
<evidence type="ECO:0000313" key="9">
    <source>
        <dbReference type="EMBL" id="KAK2197175.1"/>
    </source>
</evidence>
<comment type="function">
    <text evidence="6">Catalyzes the oxidative decarboxylation of 6-phosphogluconate to ribulose 5-phosphate and CO(2), with concomitant reduction of NADP to NADPH.</text>
</comment>
<organism evidence="9 10">
    <name type="scientific">Babesia duncani</name>
    <dbReference type="NCBI Taxonomy" id="323732"/>
    <lineage>
        <taxon>Eukaryota</taxon>
        <taxon>Sar</taxon>
        <taxon>Alveolata</taxon>
        <taxon>Apicomplexa</taxon>
        <taxon>Aconoidasida</taxon>
        <taxon>Piroplasmida</taxon>
        <taxon>Babesiidae</taxon>
        <taxon>Babesia</taxon>
    </lineage>
</organism>
<dbReference type="InterPro" id="IPR006113">
    <property type="entry name" value="6PGDH_Gnd/GntZ"/>
</dbReference>
<dbReference type="PRINTS" id="PR00076">
    <property type="entry name" value="6PGDHDRGNASE"/>
</dbReference>
<proteinExistence type="inferred from homology"/>
<dbReference type="InterPro" id="IPR036291">
    <property type="entry name" value="NAD(P)-bd_dom_sf"/>
</dbReference>
<evidence type="ECO:0000256" key="2">
    <source>
        <dbReference type="ARBA" id="ARBA00008419"/>
    </source>
</evidence>
<comment type="similarity">
    <text evidence="2 6">Belongs to the 6-phosphogluconate dehydrogenase family.</text>
</comment>
<keyword evidence="3 6" id="KW-0560">Oxidoreductase</keyword>
<dbReference type="EC" id="1.1.1.44" evidence="6"/>
<evidence type="ECO:0000256" key="5">
    <source>
        <dbReference type="ARBA" id="ARBA00023126"/>
    </source>
</evidence>
<comment type="pathway">
    <text evidence="1 6">Carbohydrate degradation; pentose phosphate pathway; D-ribulose 5-phosphate from D-glucose 6-phosphate (oxidative stage): step 3/3.</text>
</comment>
<sequence length="464" mass="51573">MSEIGIIGLGTMGSAYCRNLLYRGINVSAYSINYEEIEKVENVIKSQENAAPDGILCCFSLLDSFIASLSRPRKIIILITAGKPVDSVLDSLVPLLDSGDIVLDCGNEWFHNTIQRIDRCLSKNIKFCGIGVSGGENGARNRPCLMFGGELEIYNIIKEYMQQDSIEFYVGPGGSGHYVKMVHNGIEYAIMQVIAEVYIIMNHMLGLQNDTISNLIKSWSDDENTLLKSYLLDITADILIVKDPNKRDYLLDKIQDISGANGTGKWTVKEALDLSIPVPSISVAVEMRNASNQPRNGHLIDKGNYDFKHDLSEGDLSRTLLVCMQSIFSQGFSLLEKASNVYQWNLDLKTIAKIWSRDSIISCILLQKISENCNGDGNLINTAMFIGTINQSFKSCKRVVKACLNANVSVPCITASLQYIQTCASLHLGHNMIQAQRDYFGAHGFTRVDDKAKHNYPWTQRPSI</sequence>
<evidence type="ECO:0000259" key="8">
    <source>
        <dbReference type="SMART" id="SM01350"/>
    </source>
</evidence>
<dbReference type="InterPro" id="IPR008927">
    <property type="entry name" value="6-PGluconate_DH-like_C_sf"/>
</dbReference>
<evidence type="ECO:0000256" key="3">
    <source>
        <dbReference type="ARBA" id="ARBA00023002"/>
    </source>
</evidence>
<keyword evidence="4" id="KW-0311">Gluconate utilization</keyword>
<dbReference type="NCBIfam" id="NF006765">
    <property type="entry name" value="PRK09287.1"/>
    <property type="match status" value="1"/>
</dbReference>
<name>A0AAD9PM34_9APIC</name>
<dbReference type="Pfam" id="PF03446">
    <property type="entry name" value="NAD_binding_2"/>
    <property type="match status" value="1"/>
</dbReference>
<dbReference type="GeneID" id="94334472"/>
<accession>A0AAD9PM34</accession>
<dbReference type="InterPro" id="IPR013328">
    <property type="entry name" value="6PGD_dom2"/>
</dbReference>
<comment type="catalytic activity">
    <reaction evidence="6">
        <text>6-phospho-D-gluconate + NADP(+) = D-ribulose 5-phosphate + CO2 + NADPH</text>
        <dbReference type="Rhea" id="RHEA:10116"/>
        <dbReference type="ChEBI" id="CHEBI:16526"/>
        <dbReference type="ChEBI" id="CHEBI:57783"/>
        <dbReference type="ChEBI" id="CHEBI:58121"/>
        <dbReference type="ChEBI" id="CHEBI:58349"/>
        <dbReference type="ChEBI" id="CHEBI:58759"/>
        <dbReference type="EC" id="1.1.1.44"/>
    </reaction>
</comment>
<dbReference type="SUPFAM" id="SSF51735">
    <property type="entry name" value="NAD(P)-binding Rossmann-fold domains"/>
    <property type="match status" value="1"/>
</dbReference>
<dbReference type="SUPFAM" id="SSF48179">
    <property type="entry name" value="6-phosphogluconate dehydrogenase C-terminal domain-like"/>
    <property type="match status" value="1"/>
</dbReference>
<dbReference type="GO" id="GO:0050661">
    <property type="term" value="F:NADP binding"/>
    <property type="evidence" value="ECO:0007669"/>
    <property type="project" value="InterPro"/>
</dbReference>
<dbReference type="PANTHER" id="PTHR11811">
    <property type="entry name" value="6-PHOSPHOGLUCONATE DEHYDROGENASE"/>
    <property type="match status" value="1"/>
</dbReference>
<evidence type="ECO:0000256" key="7">
    <source>
        <dbReference type="PIRSR" id="PIRSR000109-1"/>
    </source>
</evidence>
<keyword evidence="6" id="KW-0521">NADP</keyword>
<comment type="subunit">
    <text evidence="6">Homodimer.</text>
</comment>
<dbReference type="RefSeq" id="XP_067804017.1">
    <property type="nucleotide sequence ID" value="XM_067945226.1"/>
</dbReference>
<dbReference type="EMBL" id="JALLKP010000001">
    <property type="protein sequence ID" value="KAK2197175.1"/>
    <property type="molecule type" value="Genomic_DNA"/>
</dbReference>
<keyword evidence="5 6" id="KW-0570">Pentose shunt</keyword>
<dbReference type="InterPro" id="IPR006114">
    <property type="entry name" value="6PGDH_C"/>
</dbReference>
<dbReference type="Gene3D" id="1.20.5.320">
    <property type="entry name" value="6-Phosphogluconate Dehydrogenase, domain 3"/>
    <property type="match status" value="1"/>
</dbReference>
<dbReference type="GO" id="GO:0004616">
    <property type="term" value="F:phosphogluconate dehydrogenase (decarboxylating) activity"/>
    <property type="evidence" value="ECO:0007669"/>
    <property type="project" value="UniProtKB-EC"/>
</dbReference>
<keyword evidence="10" id="KW-1185">Reference proteome</keyword>
<feature type="active site" description="Proton acceptor" evidence="7">
    <location>
        <position position="180"/>
    </location>
</feature>
<evidence type="ECO:0000256" key="4">
    <source>
        <dbReference type="ARBA" id="ARBA00023064"/>
    </source>
</evidence>
<dbReference type="InterPro" id="IPR006115">
    <property type="entry name" value="6PGDH_NADP-bd"/>
</dbReference>
<dbReference type="SMART" id="SM01350">
    <property type="entry name" value="6PGD"/>
    <property type="match status" value="1"/>
</dbReference>
<dbReference type="PIRSF" id="PIRSF000109">
    <property type="entry name" value="6PGD"/>
    <property type="match status" value="1"/>
</dbReference>
<dbReference type="GO" id="GO:0019521">
    <property type="term" value="P:D-gluconate metabolic process"/>
    <property type="evidence" value="ECO:0007669"/>
    <property type="project" value="UniProtKB-KW"/>
</dbReference>
<reference evidence="9" key="1">
    <citation type="journal article" date="2023" name="Nat. Microbiol.">
        <title>Babesia duncani multi-omics identifies virulence factors and drug targets.</title>
        <authorList>
            <person name="Singh P."/>
            <person name="Lonardi S."/>
            <person name="Liang Q."/>
            <person name="Vydyam P."/>
            <person name="Khabirova E."/>
            <person name="Fang T."/>
            <person name="Gihaz S."/>
            <person name="Thekkiniath J."/>
            <person name="Munshi M."/>
            <person name="Abel S."/>
            <person name="Ciampossin L."/>
            <person name="Batugedara G."/>
            <person name="Gupta M."/>
            <person name="Lu X.M."/>
            <person name="Lenz T."/>
            <person name="Chakravarty S."/>
            <person name="Cornillot E."/>
            <person name="Hu Y."/>
            <person name="Ma W."/>
            <person name="Gonzalez L.M."/>
            <person name="Sanchez S."/>
            <person name="Estrada K."/>
            <person name="Sanchez-Flores A."/>
            <person name="Montero E."/>
            <person name="Harb O.S."/>
            <person name="Le Roch K.G."/>
            <person name="Mamoun C.B."/>
        </authorList>
    </citation>
    <scope>NUCLEOTIDE SEQUENCE</scope>
    <source>
        <strain evidence="9">WA1</strain>
    </source>
</reference>
<dbReference type="Proteomes" id="UP001214638">
    <property type="component" value="Unassembled WGS sequence"/>
</dbReference>
<evidence type="ECO:0000256" key="6">
    <source>
        <dbReference type="PIRNR" id="PIRNR000109"/>
    </source>
</evidence>
<dbReference type="Gene3D" id="3.40.50.720">
    <property type="entry name" value="NAD(P)-binding Rossmann-like Domain"/>
    <property type="match status" value="1"/>
</dbReference>
<dbReference type="Pfam" id="PF00393">
    <property type="entry name" value="6PGD"/>
    <property type="match status" value="1"/>
</dbReference>
<dbReference type="InterPro" id="IPR006183">
    <property type="entry name" value="Pgluconate_DH"/>
</dbReference>
<gene>
    <name evidence="9" type="ORF">BdWA1_000174</name>
</gene>
<protein>
    <recommendedName>
        <fullName evidence="6">6-phosphogluconate dehydrogenase, decarboxylating</fullName>
        <ecNumber evidence="6">1.1.1.44</ecNumber>
    </recommendedName>
</protein>
<dbReference type="KEGG" id="bdw:94334472"/>